<dbReference type="EMBL" id="CP044016">
    <property type="protein sequence ID" value="QES88359.1"/>
    <property type="molecule type" value="Genomic_DNA"/>
</dbReference>
<dbReference type="Proteomes" id="UP000292424">
    <property type="component" value="Chromosome"/>
</dbReference>
<dbReference type="InterPro" id="IPR036249">
    <property type="entry name" value="Thioredoxin-like_sf"/>
</dbReference>
<dbReference type="InterPro" id="IPR017937">
    <property type="entry name" value="Thioredoxin_CS"/>
</dbReference>
<evidence type="ECO:0000256" key="2">
    <source>
        <dbReference type="SAM" id="SignalP"/>
    </source>
</evidence>
<dbReference type="InterPro" id="IPR050553">
    <property type="entry name" value="Thioredoxin_ResA/DsbE_sf"/>
</dbReference>
<protein>
    <submittedName>
        <fullName evidence="4">TlpA family protein disulfide reductase</fullName>
    </submittedName>
</protein>
<evidence type="ECO:0000256" key="1">
    <source>
        <dbReference type="ARBA" id="ARBA00023284"/>
    </source>
</evidence>
<dbReference type="OrthoDB" id="634996at2"/>
<accession>A0A5P2G2M6</accession>
<name>A0A5P2G2M6_9BACT</name>
<dbReference type="AlphaFoldDB" id="A0A5P2G2M6"/>
<reference evidence="4 5" key="1">
    <citation type="submission" date="2019-09" db="EMBL/GenBank/DDBJ databases">
        <title>Complete genome sequence of Arachidicoccus sp. B3-10 isolated from apple orchard soil.</title>
        <authorList>
            <person name="Kim H.S."/>
            <person name="Han K.-I."/>
            <person name="Suh M.K."/>
            <person name="Lee K.C."/>
            <person name="Eom M.K."/>
            <person name="Kim J.-S."/>
            <person name="Kang S.W."/>
            <person name="Sin Y."/>
            <person name="Lee J.-S."/>
        </authorList>
    </citation>
    <scope>NUCLEOTIDE SEQUENCE [LARGE SCALE GENOMIC DNA]</scope>
    <source>
        <strain evidence="4 5">B3-10</strain>
    </source>
</reference>
<dbReference type="PROSITE" id="PS51352">
    <property type="entry name" value="THIOREDOXIN_2"/>
    <property type="match status" value="1"/>
</dbReference>
<dbReference type="PROSITE" id="PS00194">
    <property type="entry name" value="THIOREDOXIN_1"/>
    <property type="match status" value="1"/>
</dbReference>
<dbReference type="CDD" id="cd02966">
    <property type="entry name" value="TlpA_like_family"/>
    <property type="match status" value="1"/>
</dbReference>
<dbReference type="KEGG" id="arac:E0W69_006690"/>
<keyword evidence="5" id="KW-1185">Reference proteome</keyword>
<proteinExistence type="predicted"/>
<keyword evidence="1" id="KW-0676">Redox-active center</keyword>
<evidence type="ECO:0000313" key="4">
    <source>
        <dbReference type="EMBL" id="QES88359.1"/>
    </source>
</evidence>
<dbReference type="PANTHER" id="PTHR42852">
    <property type="entry name" value="THIOL:DISULFIDE INTERCHANGE PROTEIN DSBE"/>
    <property type="match status" value="1"/>
</dbReference>
<organism evidence="4 5">
    <name type="scientific">Rhizosphaericola mali</name>
    <dbReference type="NCBI Taxonomy" id="2545455"/>
    <lineage>
        <taxon>Bacteria</taxon>
        <taxon>Pseudomonadati</taxon>
        <taxon>Bacteroidota</taxon>
        <taxon>Chitinophagia</taxon>
        <taxon>Chitinophagales</taxon>
        <taxon>Chitinophagaceae</taxon>
        <taxon>Rhizosphaericola</taxon>
    </lineage>
</organism>
<dbReference type="PANTHER" id="PTHR42852:SF17">
    <property type="entry name" value="THIOREDOXIN-LIKE PROTEIN HI_1115"/>
    <property type="match status" value="1"/>
</dbReference>
<gene>
    <name evidence="4" type="ORF">E0W69_006690</name>
</gene>
<dbReference type="Pfam" id="PF00578">
    <property type="entry name" value="AhpC-TSA"/>
    <property type="match status" value="1"/>
</dbReference>
<dbReference type="GO" id="GO:0016491">
    <property type="term" value="F:oxidoreductase activity"/>
    <property type="evidence" value="ECO:0007669"/>
    <property type="project" value="InterPro"/>
</dbReference>
<sequence>MKKKATIFLSSLLAGTTLMAQEQDSPRFKTKETLVVAGSELPFTYIIPSTIDKTNKSNHLKMFVFDTTYHWFSQNIIGKKVNDSTINGAIKVPLNAGAMFFAFADSIGNILDNNNDDGYFAWVKTPIGTRAAGAEAGYGLGRSPQYGWEIPNYFQNFSISDTATYMWLSNEILRHHGSAATLVMPYTKAIYAYKKEASYNELKRAISFLTKAPLTDEHLMKARIISDNYLKDSLLSDSIAQLETVHFPNGYLSKWEAYKKIRSIYKPQEVEIAYTDFLKKYPSNETNKDLDKILGIEYGSLYRKLGMVYIAQQKINSALNLLPNEPFINIPELFYKIVEIPYADWKTMPADTAYIYAKPLMDRWNYFIKNKPAEYWYLTDDEWKNTTDQYGKRNYIIYADILMNKNNWEEAKLYAAKAQYCYQYKNAELNELQAKIFAHFKEEKNLDILLANSVKLNQATTEIISMMKDKYVAKHGSEKGFDAYFESLKDAKTLELIKEEVKKSSVNIPAYNFTMKDQLGKEITLEGLKGKTVVLDFWATWCAPCKASFPGMNLAKEYFKNDKNVVFFFVDTQERIDDYVAKTVAYVKSKGFDFHILYDKNGDVYTQYAKAIHTSGIPFKIIIDKEGNIRNSNVGYKGSPTGLRDEMIDMVKLAQQGGTK</sequence>
<feature type="signal peptide" evidence="2">
    <location>
        <begin position="1"/>
        <end position="20"/>
    </location>
</feature>
<evidence type="ECO:0000313" key="5">
    <source>
        <dbReference type="Proteomes" id="UP000292424"/>
    </source>
</evidence>
<dbReference type="RefSeq" id="WP_131329247.1">
    <property type="nucleotide sequence ID" value="NZ_CP044016.1"/>
</dbReference>
<keyword evidence="2" id="KW-0732">Signal</keyword>
<feature type="chain" id="PRO_5024281439" evidence="2">
    <location>
        <begin position="21"/>
        <end position="660"/>
    </location>
</feature>
<evidence type="ECO:0000259" key="3">
    <source>
        <dbReference type="PROSITE" id="PS51352"/>
    </source>
</evidence>
<dbReference type="GO" id="GO:0016209">
    <property type="term" value="F:antioxidant activity"/>
    <property type="evidence" value="ECO:0007669"/>
    <property type="project" value="InterPro"/>
</dbReference>
<dbReference type="SUPFAM" id="SSF52833">
    <property type="entry name" value="Thioredoxin-like"/>
    <property type="match status" value="1"/>
</dbReference>
<dbReference type="Gene3D" id="3.40.30.10">
    <property type="entry name" value="Glutaredoxin"/>
    <property type="match status" value="1"/>
</dbReference>
<dbReference type="InterPro" id="IPR013766">
    <property type="entry name" value="Thioredoxin_domain"/>
</dbReference>
<dbReference type="InterPro" id="IPR000866">
    <property type="entry name" value="AhpC/TSA"/>
</dbReference>
<feature type="domain" description="Thioredoxin" evidence="3">
    <location>
        <begin position="504"/>
        <end position="656"/>
    </location>
</feature>